<keyword evidence="4 7" id="KW-1133">Transmembrane helix</keyword>
<feature type="transmembrane region" description="Helical" evidence="7">
    <location>
        <begin position="322"/>
        <end position="344"/>
    </location>
</feature>
<reference evidence="9" key="1">
    <citation type="submission" date="2024-05" db="EMBL/GenBank/DDBJ databases">
        <title>Whole genome shotgun sequence of Streptomyces violascens NBRC 12920.</title>
        <authorList>
            <person name="Komaki H."/>
            <person name="Tamura T."/>
        </authorList>
    </citation>
    <scope>NUCLEOTIDE SEQUENCE</scope>
    <source>
        <strain evidence="9">NBRC 12920</strain>
    </source>
</reference>
<dbReference type="Gene3D" id="1.20.1250.20">
    <property type="entry name" value="MFS general substrate transporter like domains"/>
    <property type="match status" value="2"/>
</dbReference>
<dbReference type="InterPro" id="IPR050189">
    <property type="entry name" value="MFS_Efflux_Transporters"/>
</dbReference>
<comment type="caution">
    <text evidence="9">The sequence shown here is derived from an EMBL/GenBank/DDBJ whole genome shotgun (WGS) entry which is preliminary data.</text>
</comment>
<evidence type="ECO:0000256" key="4">
    <source>
        <dbReference type="ARBA" id="ARBA00022989"/>
    </source>
</evidence>
<evidence type="ECO:0000259" key="8">
    <source>
        <dbReference type="PROSITE" id="PS50850"/>
    </source>
</evidence>
<dbReference type="Proteomes" id="UP001050808">
    <property type="component" value="Unassembled WGS sequence"/>
</dbReference>
<dbReference type="PROSITE" id="PS50850">
    <property type="entry name" value="MFS"/>
    <property type="match status" value="1"/>
</dbReference>
<name>A0ABQ3R282_9ACTN</name>
<feature type="transmembrane region" description="Helical" evidence="7">
    <location>
        <begin position="128"/>
        <end position="148"/>
    </location>
</feature>
<comment type="subcellular location">
    <subcellularLocation>
        <location evidence="1">Cell membrane</location>
        <topology evidence="1">Multi-pass membrane protein</topology>
    </subcellularLocation>
</comment>
<protein>
    <submittedName>
        <fullName evidence="9">MFS transporter</fullName>
    </submittedName>
</protein>
<dbReference type="CDD" id="cd17324">
    <property type="entry name" value="MFS_NepI_like"/>
    <property type="match status" value="1"/>
</dbReference>
<dbReference type="EMBL" id="BNDY01000021">
    <property type="protein sequence ID" value="GHI43642.1"/>
    <property type="molecule type" value="Genomic_DNA"/>
</dbReference>
<feature type="transmembrane region" description="Helical" evidence="7">
    <location>
        <begin position="160"/>
        <end position="179"/>
    </location>
</feature>
<evidence type="ECO:0000313" key="9">
    <source>
        <dbReference type="EMBL" id="GHI43642.1"/>
    </source>
</evidence>
<feature type="transmembrane region" description="Helical" evidence="7">
    <location>
        <begin position="356"/>
        <end position="377"/>
    </location>
</feature>
<sequence>MPIRLVSLILAIFCVGTAELVPSGMLHELSDDLAVSISTAGLLVAVYALTMAFGGPLVTLLTTRIERRALMTGLLVFSVIGNVVSATAGNYTVLVVGRIITAMIHGTFVALCVVTAGSMVPKEKAGSAVAATQLGINLATVLGVPLGTFVGQHFGWRTTFGTIAVLGVAAALLVFLTVPKAKGATDNSGVSRELKVFRKWNVLGTIVATALCSGGMFTLITYMVPLLTDVSGFADSWVPGLLIAYGVGSIVGNMIGGKLADRALMASLIGLSALLTLTCALYCLVSPVMALSGVFVFLFSVATFALIPGLQTRVLSTAADAPTLSLTANMSAFGVGAAVGSWYGGEVIDLGFGVRGVPLAAAVLVALGTLVIVQLAFSERRRDKAKPTPRSEPVAVALSGSNES</sequence>
<evidence type="ECO:0000256" key="1">
    <source>
        <dbReference type="ARBA" id="ARBA00004651"/>
    </source>
</evidence>
<dbReference type="PANTHER" id="PTHR43124:SF3">
    <property type="entry name" value="CHLORAMPHENICOL EFFLUX PUMP RV0191"/>
    <property type="match status" value="1"/>
</dbReference>
<feature type="domain" description="Major facilitator superfamily (MFS) profile" evidence="8">
    <location>
        <begin position="4"/>
        <end position="380"/>
    </location>
</feature>
<evidence type="ECO:0000313" key="10">
    <source>
        <dbReference type="Proteomes" id="UP001050808"/>
    </source>
</evidence>
<organism evidence="9 10">
    <name type="scientific">Streptomyces violascens</name>
    <dbReference type="NCBI Taxonomy" id="67381"/>
    <lineage>
        <taxon>Bacteria</taxon>
        <taxon>Bacillati</taxon>
        <taxon>Actinomycetota</taxon>
        <taxon>Actinomycetes</taxon>
        <taxon>Kitasatosporales</taxon>
        <taxon>Streptomycetaceae</taxon>
        <taxon>Streptomyces</taxon>
    </lineage>
</organism>
<dbReference type="RefSeq" id="WP_226600142.1">
    <property type="nucleotide sequence ID" value="NZ_BMUA01000020.1"/>
</dbReference>
<feature type="transmembrane region" description="Helical" evidence="7">
    <location>
        <begin position="236"/>
        <end position="256"/>
    </location>
</feature>
<evidence type="ECO:0000256" key="5">
    <source>
        <dbReference type="ARBA" id="ARBA00023136"/>
    </source>
</evidence>
<dbReference type="PANTHER" id="PTHR43124">
    <property type="entry name" value="PURINE EFFLUX PUMP PBUE"/>
    <property type="match status" value="1"/>
</dbReference>
<evidence type="ECO:0000256" key="2">
    <source>
        <dbReference type="ARBA" id="ARBA00022475"/>
    </source>
</evidence>
<dbReference type="Pfam" id="PF07690">
    <property type="entry name" value="MFS_1"/>
    <property type="match status" value="1"/>
</dbReference>
<evidence type="ECO:0000256" key="6">
    <source>
        <dbReference type="SAM" id="MobiDB-lite"/>
    </source>
</evidence>
<evidence type="ECO:0000256" key="7">
    <source>
        <dbReference type="SAM" id="Phobius"/>
    </source>
</evidence>
<dbReference type="SUPFAM" id="SSF103473">
    <property type="entry name" value="MFS general substrate transporter"/>
    <property type="match status" value="1"/>
</dbReference>
<dbReference type="InterPro" id="IPR036259">
    <property type="entry name" value="MFS_trans_sf"/>
</dbReference>
<feature type="transmembrane region" description="Helical" evidence="7">
    <location>
        <begin position="69"/>
        <end position="89"/>
    </location>
</feature>
<feature type="transmembrane region" description="Helical" evidence="7">
    <location>
        <begin position="36"/>
        <end position="62"/>
    </location>
</feature>
<accession>A0ABQ3R282</accession>
<feature type="transmembrane region" description="Helical" evidence="7">
    <location>
        <begin position="263"/>
        <end position="284"/>
    </location>
</feature>
<keyword evidence="3 7" id="KW-0812">Transmembrane</keyword>
<feature type="transmembrane region" description="Helical" evidence="7">
    <location>
        <begin position="200"/>
        <end position="224"/>
    </location>
</feature>
<evidence type="ECO:0000256" key="3">
    <source>
        <dbReference type="ARBA" id="ARBA00022692"/>
    </source>
</evidence>
<feature type="transmembrane region" description="Helical" evidence="7">
    <location>
        <begin position="95"/>
        <end position="116"/>
    </location>
</feature>
<gene>
    <name evidence="9" type="ORF">Sviol_80500</name>
</gene>
<keyword evidence="10" id="KW-1185">Reference proteome</keyword>
<proteinExistence type="predicted"/>
<keyword evidence="2" id="KW-1003">Cell membrane</keyword>
<feature type="region of interest" description="Disordered" evidence="6">
    <location>
        <begin position="384"/>
        <end position="404"/>
    </location>
</feature>
<dbReference type="InterPro" id="IPR011701">
    <property type="entry name" value="MFS"/>
</dbReference>
<keyword evidence="5 7" id="KW-0472">Membrane</keyword>
<feature type="transmembrane region" description="Helical" evidence="7">
    <location>
        <begin position="290"/>
        <end position="310"/>
    </location>
</feature>
<dbReference type="InterPro" id="IPR020846">
    <property type="entry name" value="MFS_dom"/>
</dbReference>